<organism evidence="2 3">
    <name type="scientific">Candidatus Woesebacteria bacterium RIFCSPHIGHO2_12_FULL_41_24</name>
    <dbReference type="NCBI Taxonomy" id="1802510"/>
    <lineage>
        <taxon>Bacteria</taxon>
        <taxon>Candidatus Woeseibacteriota</taxon>
    </lineage>
</organism>
<feature type="transmembrane region" description="Helical" evidence="1">
    <location>
        <begin position="145"/>
        <end position="162"/>
    </location>
</feature>
<keyword evidence="1" id="KW-1133">Transmembrane helix</keyword>
<dbReference type="Proteomes" id="UP000178603">
    <property type="component" value="Unassembled WGS sequence"/>
</dbReference>
<name>A0A1F8AQM1_9BACT</name>
<feature type="transmembrane region" description="Helical" evidence="1">
    <location>
        <begin position="182"/>
        <end position="203"/>
    </location>
</feature>
<keyword evidence="1" id="KW-0812">Transmembrane</keyword>
<comment type="caution">
    <text evidence="2">The sequence shown here is derived from an EMBL/GenBank/DDBJ whole genome shotgun (WGS) entry which is preliminary data.</text>
</comment>
<feature type="transmembrane region" description="Helical" evidence="1">
    <location>
        <begin position="283"/>
        <end position="302"/>
    </location>
</feature>
<dbReference type="EMBL" id="MGGW01000019">
    <property type="protein sequence ID" value="OGM54046.1"/>
    <property type="molecule type" value="Genomic_DNA"/>
</dbReference>
<proteinExistence type="predicted"/>
<feature type="transmembrane region" description="Helical" evidence="1">
    <location>
        <begin position="309"/>
        <end position="328"/>
    </location>
</feature>
<feature type="transmembrane region" description="Helical" evidence="1">
    <location>
        <begin position="215"/>
        <end position="235"/>
    </location>
</feature>
<protein>
    <submittedName>
        <fullName evidence="2">Uncharacterized protein</fullName>
    </submittedName>
</protein>
<evidence type="ECO:0000313" key="2">
    <source>
        <dbReference type="EMBL" id="OGM54046.1"/>
    </source>
</evidence>
<accession>A0A1F8AQM1</accession>
<feature type="transmembrane region" description="Helical" evidence="1">
    <location>
        <begin position="526"/>
        <end position="543"/>
    </location>
</feature>
<evidence type="ECO:0000256" key="1">
    <source>
        <dbReference type="SAM" id="Phobius"/>
    </source>
</evidence>
<reference evidence="2 3" key="1">
    <citation type="journal article" date="2016" name="Nat. Commun.">
        <title>Thousands of microbial genomes shed light on interconnected biogeochemical processes in an aquifer system.</title>
        <authorList>
            <person name="Anantharaman K."/>
            <person name="Brown C.T."/>
            <person name="Hug L.A."/>
            <person name="Sharon I."/>
            <person name="Castelle C.J."/>
            <person name="Probst A.J."/>
            <person name="Thomas B.C."/>
            <person name="Singh A."/>
            <person name="Wilkins M.J."/>
            <person name="Karaoz U."/>
            <person name="Brodie E.L."/>
            <person name="Williams K.H."/>
            <person name="Hubbard S.S."/>
            <person name="Banfield J.F."/>
        </authorList>
    </citation>
    <scope>NUCLEOTIDE SEQUENCE [LARGE SCALE GENOMIC DNA]</scope>
</reference>
<evidence type="ECO:0000313" key="3">
    <source>
        <dbReference type="Proteomes" id="UP000178603"/>
    </source>
</evidence>
<feature type="transmembrane region" description="Helical" evidence="1">
    <location>
        <begin position="375"/>
        <end position="392"/>
    </location>
</feature>
<keyword evidence="1" id="KW-0472">Membrane</keyword>
<dbReference type="AlphaFoldDB" id="A0A1F8AQM1"/>
<gene>
    <name evidence="2" type="ORF">A3E44_02595</name>
</gene>
<feature type="transmembrane region" description="Helical" evidence="1">
    <location>
        <begin position="90"/>
        <end position="110"/>
    </location>
</feature>
<sequence length="549" mass="62217">MKHRIFILLLVLIIPSFANLLRPGYFPMQDDLQAMRLHQMDKCFRDFQIPCRWVPDMGYGYGYPQFNYYAPGVYYLGEVFHLVGFQFVDVVKILFIIGFVLSGIFMYVLVREIFGELPALVASLFYVYGPVRAVQVYVRGSLSEFWVAVFFPLVVWAAIKLVKSQKNNHLVLFSLSVGSMFVIHNLLPWFFLPVSLFIALFFLPKKNKLKSVTKLFWGIVLAFGLAAFFLIPVFLEIGYVHTETLLGGYFDYRRHFVSIKQLFLANNWGFGSSDIGSGDELNLALGLLHWPVAFLGILVLLAKRKLDGIAKLVIPTSLAFLVFVFLIHSRSHFVWEMFAVLAYLQFPWRFLVLTNFLLALLVGISAFYFSENKKIAFVLVGLVFVFYGSFFAPKDWFPLSDREKFSGSNWERQLTISIFDYLPVSASAPPESKASELPEVLEGEASLLSYTRGSNFQEGKVVSTGKSLLRIPIFDFPGMVASVDGYEVPVLNDCRGQKNCLGLVTIEVPSGEHIVKVRLTDTLPRTLGNVISLVSLIFLVGIWKKSKSL</sequence>
<feature type="transmembrane region" description="Helical" evidence="1">
    <location>
        <begin position="348"/>
        <end position="368"/>
    </location>
</feature>